<dbReference type="Pfam" id="PF07162">
    <property type="entry name" value="B9-C2"/>
    <property type="match status" value="1"/>
</dbReference>
<evidence type="ECO:0000256" key="3">
    <source>
        <dbReference type="ARBA" id="ARBA00022794"/>
    </source>
</evidence>
<gene>
    <name evidence="8" type="ORF">PBIL07802_LOCUS17179</name>
    <name evidence="9" type="ORF">PBIL07802_LOCUS17181</name>
</gene>
<dbReference type="PROSITE" id="PS51381">
    <property type="entry name" value="C2_B9"/>
    <property type="match status" value="1"/>
</dbReference>
<keyword evidence="2" id="KW-0963">Cytoplasm</keyword>
<reference evidence="8" key="1">
    <citation type="submission" date="2021-01" db="EMBL/GenBank/DDBJ databases">
        <authorList>
            <person name="Corre E."/>
            <person name="Pelletier E."/>
            <person name="Niang G."/>
            <person name="Scheremetjew M."/>
            <person name="Finn R."/>
            <person name="Kale V."/>
            <person name="Holt S."/>
            <person name="Cochrane G."/>
            <person name="Meng A."/>
            <person name="Brown T."/>
            <person name="Cohen L."/>
        </authorList>
    </citation>
    <scope>NUCLEOTIDE SEQUENCE</scope>
    <source>
        <strain evidence="8">NIES-2562</strain>
    </source>
</reference>
<evidence type="ECO:0000256" key="7">
    <source>
        <dbReference type="SAM" id="MobiDB-lite"/>
    </source>
</evidence>
<keyword evidence="3" id="KW-0970">Cilium biogenesis/degradation</keyword>
<sequence length="231" mass="24934">MAEAQPAVMRGPSVVEERVSGDGGGGHEVGARRGQKPIDVADSEIHVIGQIIGVSSPELADKGVSVEWEIANLDKDSDELWRPIGQSPVCGHTHTVFRDSEDDLCSISPLCHPLQLSFVSVTGNQCRLPKLVFKAYLHDSLGKRGFLGQGQMTLPFPAGDYQLEVPLWRPVGSYMQQLSSHFVGGNLTTTNKGALMTSRENLKTSGAGTLHISATVMLRNFAFAGVKFNTY</sequence>
<dbReference type="AlphaFoldDB" id="A0A7S3DE63"/>
<evidence type="ECO:0000256" key="1">
    <source>
        <dbReference type="ARBA" id="ARBA00004120"/>
    </source>
</evidence>
<dbReference type="GO" id="GO:0036038">
    <property type="term" value="C:MKS complex"/>
    <property type="evidence" value="ECO:0007669"/>
    <property type="project" value="TreeGrafter"/>
</dbReference>
<dbReference type="PANTHER" id="PTHR12968:SF2">
    <property type="entry name" value="B9 DOMAIN-CONTAINING PROTEIN 2"/>
    <property type="match status" value="1"/>
</dbReference>
<comment type="subcellular location">
    <subcellularLocation>
        <location evidence="1">Cytoplasm</location>
        <location evidence="1">Cytoskeleton</location>
        <location evidence="1">Cilium basal body</location>
    </subcellularLocation>
</comment>
<dbReference type="EMBL" id="HBIB01026551">
    <property type="protein sequence ID" value="CAE0254928.1"/>
    <property type="molecule type" value="Transcribed_RNA"/>
</dbReference>
<accession>A0A7S3DE63</accession>
<protein>
    <recommendedName>
        <fullName evidence="6">B9 domain-containing protein 2</fullName>
    </recommendedName>
</protein>
<evidence type="ECO:0000256" key="5">
    <source>
        <dbReference type="ARBA" id="ARBA00023273"/>
    </source>
</evidence>
<keyword evidence="5" id="KW-0966">Cell projection</keyword>
<dbReference type="PANTHER" id="PTHR12968">
    <property type="entry name" value="B9 DOMAIN-CONTAINING"/>
    <property type="match status" value="1"/>
</dbReference>
<dbReference type="InterPro" id="IPR010796">
    <property type="entry name" value="C2_B9-type_dom"/>
</dbReference>
<evidence type="ECO:0000256" key="6">
    <source>
        <dbReference type="ARBA" id="ARBA00039272"/>
    </source>
</evidence>
<dbReference type="EMBL" id="HBIB01026553">
    <property type="protein sequence ID" value="CAE0254930.1"/>
    <property type="molecule type" value="Transcribed_RNA"/>
</dbReference>
<evidence type="ECO:0000256" key="4">
    <source>
        <dbReference type="ARBA" id="ARBA00023212"/>
    </source>
</evidence>
<name>A0A7S3DE63_9EUKA</name>
<evidence type="ECO:0000313" key="8">
    <source>
        <dbReference type="EMBL" id="CAE0254928.1"/>
    </source>
</evidence>
<evidence type="ECO:0000256" key="2">
    <source>
        <dbReference type="ARBA" id="ARBA00022490"/>
    </source>
</evidence>
<feature type="region of interest" description="Disordered" evidence="7">
    <location>
        <begin position="1"/>
        <end position="32"/>
    </location>
</feature>
<dbReference type="GO" id="GO:0060271">
    <property type="term" value="P:cilium assembly"/>
    <property type="evidence" value="ECO:0007669"/>
    <property type="project" value="TreeGrafter"/>
</dbReference>
<proteinExistence type="predicted"/>
<organism evidence="8">
    <name type="scientific">Palpitomonas bilix</name>
    <dbReference type="NCBI Taxonomy" id="652834"/>
    <lineage>
        <taxon>Eukaryota</taxon>
        <taxon>Eukaryota incertae sedis</taxon>
    </lineage>
</organism>
<keyword evidence="4" id="KW-0206">Cytoskeleton</keyword>
<evidence type="ECO:0000313" key="9">
    <source>
        <dbReference type="EMBL" id="CAE0254930.1"/>
    </source>
</evidence>